<keyword evidence="2" id="KW-1185">Reference proteome</keyword>
<sequence length="206" mass="24923">MIQRDKLILKAIEKFRCLERYHIEKMYFTHCKRPYNNANISLKRLRDRGYIVKAPSRMPYVYLPKINSIKRNSNKIDHFLAMADVYLELGLPKTFDIEPRYKADVRPDIFTIYKRSPYFIEVQKSLYTTKVMQKKIDLYEEFYASGEWKKFWWQPKNDKYKPFFPFVIILTEAKYPIKTTNVKVKQYKDVNEFILPLQEKGKGYAN</sequence>
<evidence type="ECO:0000313" key="1">
    <source>
        <dbReference type="EMBL" id="MDQ0257922.1"/>
    </source>
</evidence>
<protein>
    <recommendedName>
        <fullName evidence="3">Replication-relaxation</fullName>
    </recommendedName>
</protein>
<dbReference type="EMBL" id="JAUSUG010000038">
    <property type="protein sequence ID" value="MDQ0257922.1"/>
    <property type="molecule type" value="Genomic_DNA"/>
</dbReference>
<reference evidence="1 2" key="1">
    <citation type="submission" date="2023-07" db="EMBL/GenBank/DDBJ databases">
        <title>Genomic Encyclopedia of Type Strains, Phase IV (KMG-IV): sequencing the most valuable type-strain genomes for metagenomic binning, comparative biology and taxonomic classification.</title>
        <authorList>
            <person name="Goeker M."/>
        </authorList>
    </citation>
    <scope>NUCLEOTIDE SEQUENCE [LARGE SCALE GENOMIC DNA]</scope>
    <source>
        <strain evidence="1 2">DSM 9768</strain>
    </source>
</reference>
<proteinExistence type="predicted"/>
<accession>A0ABU0A4H1</accession>
<dbReference type="Proteomes" id="UP001230005">
    <property type="component" value="Unassembled WGS sequence"/>
</dbReference>
<organism evidence="1 2">
    <name type="scientific">Evansella vedderi</name>
    <dbReference type="NCBI Taxonomy" id="38282"/>
    <lineage>
        <taxon>Bacteria</taxon>
        <taxon>Bacillati</taxon>
        <taxon>Bacillota</taxon>
        <taxon>Bacilli</taxon>
        <taxon>Bacillales</taxon>
        <taxon>Bacillaceae</taxon>
        <taxon>Evansella</taxon>
    </lineage>
</organism>
<evidence type="ECO:0000313" key="2">
    <source>
        <dbReference type="Proteomes" id="UP001230005"/>
    </source>
</evidence>
<dbReference type="RefSeq" id="WP_307332415.1">
    <property type="nucleotide sequence ID" value="NZ_JAUSUG010000038.1"/>
</dbReference>
<evidence type="ECO:0008006" key="3">
    <source>
        <dbReference type="Google" id="ProtNLM"/>
    </source>
</evidence>
<gene>
    <name evidence="1" type="ORF">J2S74_005385</name>
</gene>
<comment type="caution">
    <text evidence="1">The sequence shown here is derived from an EMBL/GenBank/DDBJ whole genome shotgun (WGS) entry which is preliminary data.</text>
</comment>
<name>A0ABU0A4H1_9BACI</name>